<dbReference type="AlphaFoldDB" id="A5N2V0"/>
<protein>
    <submittedName>
        <fullName evidence="2">Predicted transposase</fullName>
    </submittedName>
</protein>
<proteinExistence type="predicted"/>
<keyword evidence="3" id="KW-1185">Reference proteome</keyword>
<feature type="region of interest" description="Disordered" evidence="1">
    <location>
        <begin position="1"/>
        <end position="26"/>
    </location>
</feature>
<dbReference type="Proteomes" id="UP000002411">
    <property type="component" value="Chromosome"/>
</dbReference>
<dbReference type="EMBL" id="CP000673">
    <property type="protein sequence ID" value="EDK35446.1"/>
    <property type="molecule type" value="Genomic_DNA"/>
</dbReference>
<dbReference type="eggNOG" id="COG2963">
    <property type="taxonomic scope" value="Bacteria"/>
</dbReference>
<feature type="compositionally biased region" description="Basic and acidic residues" evidence="1">
    <location>
        <begin position="47"/>
        <end position="58"/>
    </location>
</feature>
<evidence type="ECO:0000256" key="1">
    <source>
        <dbReference type="SAM" id="MobiDB-lite"/>
    </source>
</evidence>
<dbReference type="HOGENOM" id="CLU_2615788_0_0_9"/>
<feature type="region of interest" description="Disordered" evidence="1">
    <location>
        <begin position="47"/>
        <end position="78"/>
    </location>
</feature>
<gene>
    <name evidence="2" type="ordered locus">CKL_3444</name>
</gene>
<evidence type="ECO:0000313" key="3">
    <source>
        <dbReference type="Proteomes" id="UP000002411"/>
    </source>
</evidence>
<dbReference type="STRING" id="431943.CKL_3444"/>
<sequence>MKPKMKGRRPQVAQPKDISSDKSRKINTDAEYLKQLEEENLKLRIENAYLKEPRRLRLEGIPQNKKRESSTASEENSN</sequence>
<name>A5N2V0_CLOK5</name>
<accession>A5N2V0</accession>
<organism evidence="2 3">
    <name type="scientific">Clostridium kluyveri (strain ATCC 8527 / DSM 555 / NBRC 12016 / NCIMB 10680 / K1)</name>
    <dbReference type="NCBI Taxonomy" id="431943"/>
    <lineage>
        <taxon>Bacteria</taxon>
        <taxon>Bacillati</taxon>
        <taxon>Bacillota</taxon>
        <taxon>Clostridia</taxon>
        <taxon>Eubacteriales</taxon>
        <taxon>Clostridiaceae</taxon>
        <taxon>Clostridium</taxon>
    </lineage>
</organism>
<dbReference type="KEGG" id="ckl:CKL_3444"/>
<reference evidence="2 3" key="1">
    <citation type="journal article" date="2008" name="Proc. Natl. Acad. Sci. U.S.A.">
        <title>The genome of Clostridium kluyveri, a strict anaerobe with unique metabolic features.</title>
        <authorList>
            <person name="Seedorf H."/>
            <person name="Fricke W.F."/>
            <person name="Veith B."/>
            <person name="Brueggemann H."/>
            <person name="Liesegang H."/>
            <person name="Strittmatter A."/>
            <person name="Miethke M."/>
            <person name="Buckel W."/>
            <person name="Hinderberger J."/>
            <person name="Li F."/>
            <person name="Hagemeier C."/>
            <person name="Thauer R.K."/>
            <person name="Gottschalk G."/>
        </authorList>
    </citation>
    <scope>NUCLEOTIDE SEQUENCE [LARGE SCALE GENOMIC DNA]</scope>
    <source>
        <strain evidence="3">ATCC 8527 / DSM 555 / NCIMB 10680</strain>
    </source>
</reference>
<evidence type="ECO:0000313" key="2">
    <source>
        <dbReference type="EMBL" id="EDK35446.1"/>
    </source>
</evidence>